<gene>
    <name evidence="1" type="ORF">GCM10012289_31720</name>
</gene>
<protein>
    <submittedName>
        <fullName evidence="1">Uncharacterized protein</fullName>
    </submittedName>
</protein>
<name>A0A917YXW4_9ACTN</name>
<reference evidence="1" key="1">
    <citation type="journal article" date="2014" name="Int. J. Syst. Evol. Microbiol.">
        <title>Complete genome sequence of Corynebacterium casei LMG S-19264T (=DSM 44701T), isolated from a smear-ripened cheese.</title>
        <authorList>
            <consortium name="US DOE Joint Genome Institute (JGI-PGF)"/>
            <person name="Walter F."/>
            <person name="Albersmeier A."/>
            <person name="Kalinowski J."/>
            <person name="Ruckert C."/>
        </authorList>
    </citation>
    <scope>NUCLEOTIDE SEQUENCE</scope>
    <source>
        <strain evidence="1">CGMCC 4.7368</strain>
    </source>
</reference>
<keyword evidence="2" id="KW-1185">Reference proteome</keyword>
<comment type="caution">
    <text evidence="1">The sequence shown here is derived from an EMBL/GenBank/DDBJ whole genome shotgun (WGS) entry which is preliminary data.</text>
</comment>
<evidence type="ECO:0000313" key="1">
    <source>
        <dbReference type="EMBL" id="GGO69790.1"/>
    </source>
</evidence>
<dbReference type="Proteomes" id="UP000646523">
    <property type="component" value="Unassembled WGS sequence"/>
</dbReference>
<proteinExistence type="predicted"/>
<organism evidence="1 2">
    <name type="scientific">Nonomuraea cavernae</name>
    <dbReference type="NCBI Taxonomy" id="2045107"/>
    <lineage>
        <taxon>Bacteria</taxon>
        <taxon>Bacillati</taxon>
        <taxon>Actinomycetota</taxon>
        <taxon>Actinomycetes</taxon>
        <taxon>Streptosporangiales</taxon>
        <taxon>Streptosporangiaceae</taxon>
        <taxon>Nonomuraea</taxon>
    </lineage>
</organism>
<reference evidence="1" key="2">
    <citation type="submission" date="2020-09" db="EMBL/GenBank/DDBJ databases">
        <authorList>
            <person name="Sun Q."/>
            <person name="Zhou Y."/>
        </authorList>
    </citation>
    <scope>NUCLEOTIDE SEQUENCE</scope>
    <source>
        <strain evidence="1">CGMCC 4.7368</strain>
    </source>
</reference>
<dbReference type="AlphaFoldDB" id="A0A917YXW4"/>
<sequence>MPRNPRNQMYPANEDLPAAGRGSLPARLWRIRAELLLTAALGLLTFTFLSAAQHGHWMPFIVLTSAISVPAATRAGRNWVTAHIWCVVSRHRLQRTCLETTMHTRSGRIPLVLWITPTRTGEKALILTRAGISAAEFEAYAEEIAAACWARTVNVYKHRAWAHLVVVEIVRRDEIPGAVSPGLDRFYGRRAWISMRPDVEEPPDLLTLPELSRKLALPRVG</sequence>
<accession>A0A917YXW4</accession>
<dbReference type="RefSeq" id="WP_189124866.1">
    <property type="nucleotide sequence ID" value="NZ_BMNH01000008.1"/>
</dbReference>
<evidence type="ECO:0000313" key="2">
    <source>
        <dbReference type="Proteomes" id="UP000646523"/>
    </source>
</evidence>
<dbReference type="EMBL" id="BMNH01000008">
    <property type="protein sequence ID" value="GGO69790.1"/>
    <property type="molecule type" value="Genomic_DNA"/>
</dbReference>